<protein>
    <recommendedName>
        <fullName evidence="3">SGNH/GDSL hydrolase family protein</fullName>
    </recommendedName>
</protein>
<reference evidence="1 2" key="1">
    <citation type="submission" date="2008-12" db="EMBL/GenBank/DDBJ databases">
        <authorList>
            <person name="Fulton L."/>
            <person name="Clifton S."/>
            <person name="Fulton B."/>
            <person name="Xu J."/>
            <person name="Minx P."/>
            <person name="Pepin K.H."/>
            <person name="Johnson M."/>
            <person name="Bhonagiri V."/>
            <person name="Nash W.E."/>
            <person name="Mardis E.R."/>
            <person name="Wilson R.K."/>
        </authorList>
    </citation>
    <scope>NUCLEOTIDE SEQUENCE [LARGE SCALE GENOMIC DNA]</scope>
    <source>
        <strain evidence="1 2">DSM 12042</strain>
    </source>
</reference>
<dbReference type="HOGENOM" id="CLU_041407_0_0_9"/>
<evidence type="ECO:0000313" key="1">
    <source>
        <dbReference type="EMBL" id="EEF67275.1"/>
    </source>
</evidence>
<comment type="caution">
    <text evidence="1">The sequence shown here is derived from an EMBL/GenBank/DDBJ whole genome shotgun (WGS) entry which is preliminary data.</text>
</comment>
<dbReference type="Proteomes" id="UP000005950">
    <property type="component" value="Unassembled WGS sequence"/>
</dbReference>
<dbReference type="EMBL" id="ACCF01000150">
    <property type="protein sequence ID" value="EEF67275.1"/>
    <property type="molecule type" value="Genomic_DNA"/>
</dbReference>
<name>B9Y9S1_9FIRM</name>
<dbReference type="STRING" id="545696.HOLDEFILI_02578"/>
<gene>
    <name evidence="1" type="ORF">HOLDEFILI_02578</name>
</gene>
<sequence>MTMKKTIQFIFKCILLVITACLLTTYFSIVLRPEYYEAPDDMTNKTEGFYALEKDSLDVLFLGSSHSYYAFNPAILWKKTGAYSYVFAGECQPFSQTYYYLKQALKTQTPQVIVLDVFGLLESSKACQTDGIYKKNSEGLRNEIYRAQSLKEISDQSLKLDYLLDLRLYHSRWNEMTMDDFKFPFEKHFNPFFGWTMGYPESDKKIERDTYHQTETVKPDETNLQYLDKIIDLCRKKNLPLLLVKTPYYVTQHEYNMLQYIKQYAQSKEIQFIDFNDLYEEMNFHFDQDGDIWHTNIRGSTKLMNKLIEVLEQDYHLSTSKPKKIESYETALDQLYNDTMEKLLQSVDDIYNYFDYIQESGFTFAISYNGTDGHSFIGEYENKMLNNVGIHFDFINNKDKDFIMVTQNDQVLFYEEDNSLVKEYKSKNASIKFDNNNIIINGKQETSEDPGLKIVIIDTQGRVLDSLYIDYSMVFWLKNRL</sequence>
<proteinExistence type="predicted"/>
<dbReference type="AlphaFoldDB" id="B9Y9S1"/>
<dbReference type="SUPFAM" id="SSF52266">
    <property type="entry name" value="SGNH hydrolase"/>
    <property type="match status" value="1"/>
</dbReference>
<evidence type="ECO:0000313" key="2">
    <source>
        <dbReference type="Proteomes" id="UP000005950"/>
    </source>
</evidence>
<evidence type="ECO:0008006" key="3">
    <source>
        <dbReference type="Google" id="ProtNLM"/>
    </source>
</evidence>
<dbReference type="eggNOG" id="COG2755">
    <property type="taxonomic scope" value="Bacteria"/>
</dbReference>
<reference evidence="1 2" key="2">
    <citation type="submission" date="2009-02" db="EMBL/GenBank/DDBJ databases">
        <title>Draft genome sequence of Holdemania filiformis DSM 12042.</title>
        <authorList>
            <person name="Sudarsanam P."/>
            <person name="Ley R."/>
            <person name="Guruge J."/>
            <person name="Turnbaugh P.J."/>
            <person name="Mahowald M."/>
            <person name="Liep D."/>
            <person name="Gordon J."/>
        </authorList>
    </citation>
    <scope>NUCLEOTIDE SEQUENCE [LARGE SCALE GENOMIC DNA]</scope>
    <source>
        <strain evidence="1 2">DSM 12042</strain>
    </source>
</reference>
<organism evidence="1 2">
    <name type="scientific">Holdemania filiformis DSM 12042</name>
    <dbReference type="NCBI Taxonomy" id="545696"/>
    <lineage>
        <taxon>Bacteria</taxon>
        <taxon>Bacillati</taxon>
        <taxon>Bacillota</taxon>
        <taxon>Erysipelotrichia</taxon>
        <taxon>Erysipelotrichales</taxon>
        <taxon>Erysipelotrichaceae</taxon>
        <taxon>Holdemania</taxon>
    </lineage>
</organism>
<dbReference type="InterPro" id="IPR036514">
    <property type="entry name" value="SGNH_hydro_sf"/>
</dbReference>
<dbReference type="Gene3D" id="3.40.50.1110">
    <property type="entry name" value="SGNH hydrolase"/>
    <property type="match status" value="1"/>
</dbReference>
<accession>B9Y9S1</accession>